<sequence length="131" mass="13871">MVNLPWRTGGSDGGDSGGGKGGATAAEDHPDAIVVCEFQDGTLAVYADRVEIHRVDRSRFDDRTIPAAEITGVDFSKGLTIGYIQIEQVGVDVDSGGLLSDPVNGNTLHFSRADRDCATEAREEIISHARG</sequence>
<gene>
    <name evidence="2" type="ORF">H5V44_06725</name>
</gene>
<accession>A0A7J9SHL4</accession>
<keyword evidence="3" id="KW-1185">Reference proteome</keyword>
<dbReference type="Proteomes" id="UP000546257">
    <property type="component" value="Unassembled WGS sequence"/>
</dbReference>
<comment type="caution">
    <text evidence="2">The sequence shown here is derived from an EMBL/GenBank/DDBJ whole genome shotgun (WGS) entry which is preliminary data.</text>
</comment>
<evidence type="ECO:0000313" key="3">
    <source>
        <dbReference type="Proteomes" id="UP000546257"/>
    </source>
</evidence>
<feature type="compositionally biased region" description="Gly residues" evidence="1">
    <location>
        <begin position="10"/>
        <end position="22"/>
    </location>
</feature>
<dbReference type="RefSeq" id="WP_185192338.1">
    <property type="nucleotide sequence ID" value="NZ_JACKXD010000002.1"/>
</dbReference>
<protein>
    <recommendedName>
        <fullName evidence="4">PH domain-containing protein</fullName>
    </recommendedName>
</protein>
<dbReference type="EMBL" id="JACKXD010000002">
    <property type="protein sequence ID" value="MBB6645982.1"/>
    <property type="molecule type" value="Genomic_DNA"/>
</dbReference>
<dbReference type="AlphaFoldDB" id="A0A7J9SHL4"/>
<evidence type="ECO:0000313" key="2">
    <source>
        <dbReference type="EMBL" id="MBB6645982.1"/>
    </source>
</evidence>
<proteinExistence type="predicted"/>
<name>A0A7J9SHL4_9EURY</name>
<organism evidence="2 3">
    <name type="scientific">Halobellus ruber</name>
    <dbReference type="NCBI Taxonomy" id="2761102"/>
    <lineage>
        <taxon>Archaea</taxon>
        <taxon>Methanobacteriati</taxon>
        <taxon>Methanobacteriota</taxon>
        <taxon>Stenosarchaea group</taxon>
        <taxon>Halobacteria</taxon>
        <taxon>Halobacteriales</taxon>
        <taxon>Haloferacaceae</taxon>
        <taxon>Halobellus</taxon>
    </lineage>
</organism>
<reference evidence="2 3" key="1">
    <citation type="submission" date="2020-08" db="EMBL/GenBank/DDBJ databases">
        <authorList>
            <person name="Seo M.-J."/>
        </authorList>
    </citation>
    <scope>NUCLEOTIDE SEQUENCE [LARGE SCALE GENOMIC DNA]</scope>
    <source>
        <strain evidence="2 3">MBLA0160</strain>
    </source>
</reference>
<feature type="region of interest" description="Disordered" evidence="1">
    <location>
        <begin position="1"/>
        <end position="26"/>
    </location>
</feature>
<evidence type="ECO:0008006" key="4">
    <source>
        <dbReference type="Google" id="ProtNLM"/>
    </source>
</evidence>
<evidence type="ECO:0000256" key="1">
    <source>
        <dbReference type="SAM" id="MobiDB-lite"/>
    </source>
</evidence>